<name>A0AAD6HBU2_9EURO</name>
<evidence type="ECO:0000313" key="12">
    <source>
        <dbReference type="Proteomes" id="UP001215712"/>
    </source>
</evidence>
<dbReference type="InterPro" id="IPR011706">
    <property type="entry name" value="Cu-oxidase_C"/>
</dbReference>
<feature type="signal peptide" evidence="7">
    <location>
        <begin position="1"/>
        <end position="23"/>
    </location>
</feature>
<dbReference type="Gene3D" id="2.60.40.420">
    <property type="entry name" value="Cupredoxins - blue copper proteins"/>
    <property type="match status" value="3"/>
</dbReference>
<reference evidence="11" key="1">
    <citation type="journal article" date="2023" name="IMA Fungus">
        <title>Comparative genomic study of the Penicillium genus elucidates a diverse pangenome and 15 lateral gene transfer events.</title>
        <authorList>
            <person name="Petersen C."/>
            <person name="Sorensen T."/>
            <person name="Nielsen M.R."/>
            <person name="Sondergaard T.E."/>
            <person name="Sorensen J.L."/>
            <person name="Fitzpatrick D.A."/>
            <person name="Frisvad J.C."/>
            <person name="Nielsen K.L."/>
        </authorList>
    </citation>
    <scope>NUCLEOTIDE SEQUENCE</scope>
    <source>
        <strain evidence="11">IBT 17514</strain>
    </source>
</reference>
<evidence type="ECO:0000256" key="4">
    <source>
        <dbReference type="ARBA" id="ARBA00023002"/>
    </source>
</evidence>
<evidence type="ECO:0000256" key="7">
    <source>
        <dbReference type="SAM" id="SignalP"/>
    </source>
</evidence>
<dbReference type="Proteomes" id="UP001215712">
    <property type="component" value="Unassembled WGS sequence"/>
</dbReference>
<evidence type="ECO:0000256" key="2">
    <source>
        <dbReference type="ARBA" id="ARBA00022723"/>
    </source>
</evidence>
<dbReference type="InterPro" id="IPR011707">
    <property type="entry name" value="Cu-oxidase-like_N"/>
</dbReference>
<dbReference type="InterPro" id="IPR001117">
    <property type="entry name" value="Cu-oxidase_2nd"/>
</dbReference>
<dbReference type="EMBL" id="JAQJAN010000020">
    <property type="protein sequence ID" value="KAJ5704130.1"/>
    <property type="molecule type" value="Genomic_DNA"/>
</dbReference>
<dbReference type="PANTHER" id="PTHR11709">
    <property type="entry name" value="MULTI-COPPER OXIDASE"/>
    <property type="match status" value="1"/>
</dbReference>
<feature type="domain" description="Plastocyanin-like" evidence="9">
    <location>
        <begin position="455"/>
        <end position="577"/>
    </location>
</feature>
<keyword evidence="3 7" id="KW-0732">Signal</keyword>
<evidence type="ECO:0000256" key="6">
    <source>
        <dbReference type="ARBA" id="ARBA00023180"/>
    </source>
</evidence>
<proteinExistence type="inferred from homology"/>
<dbReference type="Pfam" id="PF07731">
    <property type="entry name" value="Cu-oxidase_2"/>
    <property type="match status" value="1"/>
</dbReference>
<feature type="domain" description="Plastocyanin-like" evidence="10">
    <location>
        <begin position="34"/>
        <end position="146"/>
    </location>
</feature>
<dbReference type="SUPFAM" id="SSF49503">
    <property type="entry name" value="Cupredoxins"/>
    <property type="match status" value="3"/>
</dbReference>
<evidence type="ECO:0000259" key="8">
    <source>
        <dbReference type="Pfam" id="PF00394"/>
    </source>
</evidence>
<dbReference type="InterPro" id="IPR002355">
    <property type="entry name" value="Cu_oxidase_Cu_BS"/>
</dbReference>
<dbReference type="InterPro" id="IPR008972">
    <property type="entry name" value="Cupredoxin"/>
</dbReference>
<dbReference type="GO" id="GO:0052716">
    <property type="term" value="F:hydroquinone:oxygen oxidoreductase activity"/>
    <property type="evidence" value="ECO:0007669"/>
    <property type="project" value="UniProtKB-ARBA"/>
</dbReference>
<comment type="caution">
    <text evidence="11">The sequence shown here is derived from an EMBL/GenBank/DDBJ whole genome shotgun (WGS) entry which is preliminary data.</text>
</comment>
<dbReference type="InterPro" id="IPR045087">
    <property type="entry name" value="Cu-oxidase_fam"/>
</dbReference>
<evidence type="ECO:0000313" key="11">
    <source>
        <dbReference type="EMBL" id="KAJ5704130.1"/>
    </source>
</evidence>
<sequence>MKVAVSISHFVLLFLSVFQWVSAEVVYFSIVLTWEEKEVAGFTRDVILVNDSFPGPELRLVQGDDVIFDVKNECPFNVTVHFHGIDQKGTPWSDGVPGLSQRPIVSGTKFRYQWTADQYGSYFYHAHHRGQLEDGLYGAIYIEPANSVERPFSLLTTEEAELQAMIVAEKNTSPLILSDWRLLTSEQIWDAEEASGVDAYCANALLINGLGSVSCLPRAELDAISAIPNFQLILGNTTLTDIACFPPNNVPAEGDYPHDYSKLLPTMFEGCTASQSAHEVLTVNANDRYVSWDLISPAGILALTFSIDQHDMYVYAIDGRYIQPYLVNAINIPNANRFSVMVPLNQEPGDYTIRLITGDEQQQILNTTATMHYEGHSEFTGPSEPWIDLLGQNTTIDTIFYNESLVVPFPVVSPSATVDETYILNIQHYNASYLWTLGNSSFNLELEESQPLLFNQHAIPNDLIIRTKNGSWVDLIIQVDTPFQAAHPIHKHSNKHFAIGSGNGTFTWSSVEEAMQDIPESFNLINPPIKDTTAAPTSLTGPVWMVLRYQVVIPGAFLLHCHIQVHQSGGMALAILDGVDAWPRIPDAYLYDSGF</sequence>
<keyword evidence="4" id="KW-0560">Oxidoreductase</keyword>
<dbReference type="Pfam" id="PF00394">
    <property type="entry name" value="Cu-oxidase"/>
    <property type="match status" value="1"/>
</dbReference>
<feature type="domain" description="Plastocyanin-like" evidence="8">
    <location>
        <begin position="174"/>
        <end position="375"/>
    </location>
</feature>
<keyword evidence="2" id="KW-0479">Metal-binding</keyword>
<accession>A0AAD6HBU2</accession>
<dbReference type="FunFam" id="2.60.40.420:FF:000036">
    <property type="entry name" value="L-ascorbate oxidase"/>
    <property type="match status" value="1"/>
</dbReference>
<dbReference type="GO" id="GO:0005507">
    <property type="term" value="F:copper ion binding"/>
    <property type="evidence" value="ECO:0007669"/>
    <property type="project" value="InterPro"/>
</dbReference>
<reference evidence="11" key="2">
    <citation type="submission" date="2023-01" db="EMBL/GenBank/DDBJ databases">
        <authorList>
            <person name="Petersen C."/>
        </authorList>
    </citation>
    <scope>NUCLEOTIDE SEQUENCE</scope>
    <source>
        <strain evidence="11">IBT 17514</strain>
    </source>
</reference>
<evidence type="ECO:0000256" key="5">
    <source>
        <dbReference type="ARBA" id="ARBA00023008"/>
    </source>
</evidence>
<dbReference type="CDD" id="cd13850">
    <property type="entry name" value="CuRO_1_Abr2_like"/>
    <property type="match status" value="1"/>
</dbReference>
<evidence type="ECO:0000259" key="9">
    <source>
        <dbReference type="Pfam" id="PF07731"/>
    </source>
</evidence>
<protein>
    <submittedName>
        <fullName evidence="11">Laccase abr2</fullName>
    </submittedName>
</protein>
<keyword evidence="12" id="KW-1185">Reference proteome</keyword>
<gene>
    <name evidence="11" type="ORF">N7493_011268</name>
</gene>
<evidence type="ECO:0000259" key="10">
    <source>
        <dbReference type="Pfam" id="PF07732"/>
    </source>
</evidence>
<dbReference type="PANTHER" id="PTHR11709:SF488">
    <property type="entry name" value="LACCASE-RELATED"/>
    <property type="match status" value="1"/>
</dbReference>
<evidence type="ECO:0000256" key="1">
    <source>
        <dbReference type="ARBA" id="ARBA00010609"/>
    </source>
</evidence>
<dbReference type="CDD" id="cd13898">
    <property type="entry name" value="CuRO_3_Abr2_like"/>
    <property type="match status" value="1"/>
</dbReference>
<dbReference type="Pfam" id="PF07732">
    <property type="entry name" value="Cu-oxidase_3"/>
    <property type="match status" value="1"/>
</dbReference>
<keyword evidence="5" id="KW-0186">Copper</keyword>
<feature type="chain" id="PRO_5042066201" evidence="7">
    <location>
        <begin position="24"/>
        <end position="595"/>
    </location>
</feature>
<dbReference type="PROSITE" id="PS00079">
    <property type="entry name" value="MULTICOPPER_OXIDASE1"/>
    <property type="match status" value="1"/>
</dbReference>
<comment type="similarity">
    <text evidence="1">Belongs to the multicopper oxidase family.</text>
</comment>
<evidence type="ECO:0000256" key="3">
    <source>
        <dbReference type="ARBA" id="ARBA00022729"/>
    </source>
</evidence>
<dbReference type="AlphaFoldDB" id="A0AAD6HBU2"/>
<keyword evidence="6" id="KW-0325">Glycoprotein</keyword>
<dbReference type="InterPro" id="IPR033138">
    <property type="entry name" value="Cu_oxidase_CS"/>
</dbReference>
<dbReference type="CDD" id="cd13876">
    <property type="entry name" value="CuRO_2_Abr2_like"/>
    <property type="match status" value="1"/>
</dbReference>
<dbReference type="PROSITE" id="PS00080">
    <property type="entry name" value="MULTICOPPER_OXIDASE2"/>
    <property type="match status" value="1"/>
</dbReference>
<dbReference type="GO" id="GO:0042440">
    <property type="term" value="P:pigment metabolic process"/>
    <property type="evidence" value="ECO:0007669"/>
    <property type="project" value="UniProtKB-ARBA"/>
</dbReference>
<organism evidence="11 12">
    <name type="scientific">Penicillium malachiteum</name>
    <dbReference type="NCBI Taxonomy" id="1324776"/>
    <lineage>
        <taxon>Eukaryota</taxon>
        <taxon>Fungi</taxon>
        <taxon>Dikarya</taxon>
        <taxon>Ascomycota</taxon>
        <taxon>Pezizomycotina</taxon>
        <taxon>Eurotiomycetes</taxon>
        <taxon>Eurotiomycetidae</taxon>
        <taxon>Eurotiales</taxon>
        <taxon>Aspergillaceae</taxon>
        <taxon>Penicillium</taxon>
    </lineage>
</organism>